<dbReference type="AlphaFoldDB" id="A0A8H7UTB4"/>
<dbReference type="EMBL" id="JAEPRC010000563">
    <property type="protein sequence ID" value="KAG2194810.1"/>
    <property type="molecule type" value="Genomic_DNA"/>
</dbReference>
<dbReference type="Proteomes" id="UP000650833">
    <property type="component" value="Unassembled WGS sequence"/>
</dbReference>
<comment type="caution">
    <text evidence="1">The sequence shown here is derived from an EMBL/GenBank/DDBJ whole genome shotgun (WGS) entry which is preliminary data.</text>
</comment>
<evidence type="ECO:0000313" key="2">
    <source>
        <dbReference type="Proteomes" id="UP000650833"/>
    </source>
</evidence>
<sequence>MSNLGQNMMKEEKKLTEFSLHNSDNAADLDRKFEWHSCSWDTIRNFYFSNANAKRRRRLELAKNRYYHKLAAQERTFTQSKAPIMFIGDRGHGVRSIIKGHQRFGGHWKEKIYGRYTFSLITNEHNSSQTCLFCFKKLSYPQVARDKVVKMNNDFFIYLNNKWHNKYVVMGRHKLSALAIGQAV</sequence>
<gene>
    <name evidence="1" type="ORF">INT46_011771</name>
</gene>
<keyword evidence="2" id="KW-1185">Reference proteome</keyword>
<dbReference type="OrthoDB" id="2286741at2759"/>
<protein>
    <submittedName>
        <fullName evidence="1">Uncharacterized protein</fullName>
    </submittedName>
</protein>
<accession>A0A8H7UTB4</accession>
<evidence type="ECO:0000313" key="1">
    <source>
        <dbReference type="EMBL" id="KAG2194810.1"/>
    </source>
</evidence>
<name>A0A8H7UTB4_9FUNG</name>
<reference evidence="1" key="1">
    <citation type="submission" date="2020-12" db="EMBL/GenBank/DDBJ databases">
        <title>Metabolic potential, ecology and presence of endohyphal bacteria is reflected in genomic diversity of Mucoromycotina.</title>
        <authorList>
            <person name="Muszewska A."/>
            <person name="Okrasinska A."/>
            <person name="Steczkiewicz K."/>
            <person name="Drgas O."/>
            <person name="Orlowska M."/>
            <person name="Perlinska-Lenart U."/>
            <person name="Aleksandrzak-Piekarczyk T."/>
            <person name="Szatraj K."/>
            <person name="Zielenkiewicz U."/>
            <person name="Pilsyk S."/>
            <person name="Malc E."/>
            <person name="Mieczkowski P."/>
            <person name="Kruszewska J.S."/>
            <person name="Biernat P."/>
            <person name="Pawlowska J."/>
        </authorList>
    </citation>
    <scope>NUCLEOTIDE SEQUENCE</scope>
    <source>
        <strain evidence="1">CBS 226.32</strain>
    </source>
</reference>
<proteinExistence type="predicted"/>
<organism evidence="1 2">
    <name type="scientific">Mucor plumbeus</name>
    <dbReference type="NCBI Taxonomy" id="97098"/>
    <lineage>
        <taxon>Eukaryota</taxon>
        <taxon>Fungi</taxon>
        <taxon>Fungi incertae sedis</taxon>
        <taxon>Mucoromycota</taxon>
        <taxon>Mucoromycotina</taxon>
        <taxon>Mucoromycetes</taxon>
        <taxon>Mucorales</taxon>
        <taxon>Mucorineae</taxon>
        <taxon>Mucoraceae</taxon>
        <taxon>Mucor</taxon>
    </lineage>
</organism>